<comment type="caution">
    <text evidence="1">The sequence shown here is derived from an EMBL/GenBank/DDBJ whole genome shotgun (WGS) entry which is preliminary data.</text>
</comment>
<name>A0A0F9J1R8_9ZZZZ</name>
<gene>
    <name evidence="1" type="ORF">LCGC14_1810300</name>
</gene>
<evidence type="ECO:0000313" key="1">
    <source>
        <dbReference type="EMBL" id="KKL99845.1"/>
    </source>
</evidence>
<organism evidence="1">
    <name type="scientific">marine sediment metagenome</name>
    <dbReference type="NCBI Taxonomy" id="412755"/>
    <lineage>
        <taxon>unclassified sequences</taxon>
        <taxon>metagenomes</taxon>
        <taxon>ecological metagenomes</taxon>
    </lineage>
</organism>
<dbReference type="AlphaFoldDB" id="A0A0F9J1R8"/>
<sequence>METGTEQQDSGLRLNQVHKYVRVPGTQEMRLMKVSPVVRLAQGMGPPLFIQEGKVYAEGGDEIPKDQLPGWFHEQVKIMTPQARLEIGYRLPDDPRPRLPGEQEGEKFYLRDGKFYNEDGQEIPGMKVAKSEEKDQGITVNQWGIEIPYTGPIPEDQRSVPAGQPYGEVKMWTCPDCAVEMPLRKKGNHTVQENRKKKAG</sequence>
<accession>A0A0F9J1R8</accession>
<proteinExistence type="predicted"/>
<dbReference type="EMBL" id="LAZR01017574">
    <property type="protein sequence ID" value="KKL99845.1"/>
    <property type="molecule type" value="Genomic_DNA"/>
</dbReference>
<protein>
    <submittedName>
        <fullName evidence="1">Uncharacterized protein</fullName>
    </submittedName>
</protein>
<reference evidence="1" key="1">
    <citation type="journal article" date="2015" name="Nature">
        <title>Complex archaea that bridge the gap between prokaryotes and eukaryotes.</title>
        <authorList>
            <person name="Spang A."/>
            <person name="Saw J.H."/>
            <person name="Jorgensen S.L."/>
            <person name="Zaremba-Niedzwiedzka K."/>
            <person name="Martijn J."/>
            <person name="Lind A.E."/>
            <person name="van Eijk R."/>
            <person name="Schleper C."/>
            <person name="Guy L."/>
            <person name="Ettema T.J."/>
        </authorList>
    </citation>
    <scope>NUCLEOTIDE SEQUENCE</scope>
</reference>